<dbReference type="RefSeq" id="WP_006798347.1">
    <property type="nucleotide sequence ID" value="NZ_GL891980.1"/>
</dbReference>
<reference evidence="2 3" key="1">
    <citation type="submission" date="2011-04" db="EMBL/GenBank/DDBJ databases">
        <title>The Genome Sequence of Dysgonomonas gadei ATCC BAA-286.</title>
        <authorList>
            <consortium name="The Broad Institute Genome Sequencing Platform"/>
            <person name="Earl A."/>
            <person name="Ward D."/>
            <person name="Feldgarden M."/>
            <person name="Gevers D."/>
            <person name="Pudlo N."/>
            <person name="Martens E."/>
            <person name="Allen-Vercoe E."/>
            <person name="Young S.K."/>
            <person name="Zeng Q."/>
            <person name="Gargeya S."/>
            <person name="Fitzgerald M."/>
            <person name="Haas B."/>
            <person name="Abouelleil A."/>
            <person name="Alvarado L."/>
            <person name="Arachchi H.M."/>
            <person name="Berlin A."/>
            <person name="Brown A."/>
            <person name="Chapman S.B."/>
            <person name="Chen Z."/>
            <person name="Dunbar C."/>
            <person name="Freedman E."/>
            <person name="Gearin G."/>
            <person name="Gellesch M."/>
            <person name="Goldberg J."/>
            <person name="Griggs A."/>
            <person name="Gujja S."/>
            <person name="Heiman D."/>
            <person name="Howarth C."/>
            <person name="Larson L."/>
            <person name="Lui A."/>
            <person name="MacDonald P.J.P."/>
            <person name="Mehta T."/>
            <person name="Montmayeur A."/>
            <person name="Murphy C."/>
            <person name="Neiman D."/>
            <person name="Pearson M."/>
            <person name="Priest M."/>
            <person name="Roberts A."/>
            <person name="Saif S."/>
            <person name="Shea T."/>
            <person name="Shenoy N."/>
            <person name="Sisk P."/>
            <person name="Stolte C."/>
            <person name="Sykes S."/>
            <person name="Yandava C."/>
            <person name="Wortman J."/>
            <person name="Nusbaum C."/>
            <person name="Birren B."/>
        </authorList>
    </citation>
    <scope>NUCLEOTIDE SEQUENCE [LARGE SCALE GENOMIC DNA]</scope>
    <source>
        <strain evidence="2 3">ATCC BAA-286</strain>
    </source>
</reference>
<gene>
    <name evidence="2" type="ORF">HMPREF9455_00832</name>
</gene>
<protein>
    <recommendedName>
        <fullName evidence="1">M23ase beta-sheet core domain-containing protein</fullName>
    </recommendedName>
</protein>
<dbReference type="PANTHER" id="PTHR21666:SF286">
    <property type="entry name" value="LIPOPROTEIN NLPD"/>
    <property type="match status" value="1"/>
</dbReference>
<evidence type="ECO:0000313" key="3">
    <source>
        <dbReference type="Proteomes" id="UP000004913"/>
    </source>
</evidence>
<evidence type="ECO:0000259" key="1">
    <source>
        <dbReference type="Pfam" id="PF01551"/>
    </source>
</evidence>
<accession>F5IVD2</accession>
<dbReference type="InterPro" id="IPR050570">
    <property type="entry name" value="Cell_wall_metabolism_enzyme"/>
</dbReference>
<dbReference type="Pfam" id="PF01551">
    <property type="entry name" value="Peptidase_M23"/>
    <property type="match status" value="1"/>
</dbReference>
<dbReference type="FunFam" id="2.70.70.10:FF:000006">
    <property type="entry name" value="M23 family peptidase"/>
    <property type="match status" value="1"/>
</dbReference>
<dbReference type="CDD" id="cd12797">
    <property type="entry name" value="M23_peptidase"/>
    <property type="match status" value="1"/>
</dbReference>
<dbReference type="PANTHER" id="PTHR21666">
    <property type="entry name" value="PEPTIDASE-RELATED"/>
    <property type="match status" value="1"/>
</dbReference>
<dbReference type="Gene3D" id="2.70.70.10">
    <property type="entry name" value="Glucose Permease (Domain IIA)"/>
    <property type="match status" value="1"/>
</dbReference>
<proteinExistence type="predicted"/>
<dbReference type="InterPro" id="IPR011055">
    <property type="entry name" value="Dup_hybrid_motif"/>
</dbReference>
<comment type="caution">
    <text evidence="2">The sequence shown here is derived from an EMBL/GenBank/DDBJ whole genome shotgun (WGS) entry which is preliminary data.</text>
</comment>
<dbReference type="HOGENOM" id="CLU_029425_13_2_10"/>
<dbReference type="GO" id="GO:0004222">
    <property type="term" value="F:metalloendopeptidase activity"/>
    <property type="evidence" value="ECO:0007669"/>
    <property type="project" value="TreeGrafter"/>
</dbReference>
<evidence type="ECO:0000313" key="2">
    <source>
        <dbReference type="EMBL" id="EGK02582.1"/>
    </source>
</evidence>
<name>F5IVD2_9BACT</name>
<dbReference type="OrthoDB" id="9810477at2"/>
<dbReference type="eggNOG" id="COG0739">
    <property type="taxonomic scope" value="Bacteria"/>
</dbReference>
<keyword evidence="3" id="KW-1185">Reference proteome</keyword>
<dbReference type="AlphaFoldDB" id="F5IVD2"/>
<dbReference type="Proteomes" id="UP000004913">
    <property type="component" value="Unassembled WGS sequence"/>
</dbReference>
<dbReference type="InterPro" id="IPR016047">
    <property type="entry name" value="M23ase_b-sheet_dom"/>
</dbReference>
<sequence>MKYIIILLIALLHLPAWGQQSNFSNRKSQIEQCMKPIYSITEFQQIADPLQLTIDELSDYPVISPIKKSGRISSGFGMRKHPCYKRRRFHTGIDIPQIKGTPVYATGNGIVTAIGYNSGYGYFIEIQHAGGFRSFYAHLSRIFVNVGDKVYITQQIACVGSTGVTTGSHLHYEVRKGRRYLNPIGWCYCLLETTRSFLLNNR</sequence>
<dbReference type="EMBL" id="ADLV01000015">
    <property type="protein sequence ID" value="EGK02582.1"/>
    <property type="molecule type" value="Genomic_DNA"/>
</dbReference>
<dbReference type="STRING" id="742766.HMPREF9455_00832"/>
<feature type="domain" description="M23ase beta-sheet core" evidence="1">
    <location>
        <begin position="88"/>
        <end position="183"/>
    </location>
</feature>
<organism evidence="2 3">
    <name type="scientific">Dysgonomonas gadei ATCC BAA-286</name>
    <dbReference type="NCBI Taxonomy" id="742766"/>
    <lineage>
        <taxon>Bacteria</taxon>
        <taxon>Pseudomonadati</taxon>
        <taxon>Bacteroidota</taxon>
        <taxon>Bacteroidia</taxon>
        <taxon>Bacteroidales</taxon>
        <taxon>Dysgonomonadaceae</taxon>
        <taxon>Dysgonomonas</taxon>
    </lineage>
</organism>
<dbReference type="SUPFAM" id="SSF51261">
    <property type="entry name" value="Duplicated hybrid motif"/>
    <property type="match status" value="1"/>
</dbReference>